<reference evidence="5" key="1">
    <citation type="journal article" date="2019" name="Int. J. Syst. Evol. Microbiol.">
        <title>The Global Catalogue of Microorganisms (GCM) 10K type strain sequencing project: providing services to taxonomists for standard genome sequencing and annotation.</title>
        <authorList>
            <consortium name="The Broad Institute Genomics Platform"/>
            <consortium name="The Broad Institute Genome Sequencing Center for Infectious Disease"/>
            <person name="Wu L."/>
            <person name="Ma J."/>
        </authorList>
    </citation>
    <scope>NUCLEOTIDE SEQUENCE [LARGE SCALE GENOMIC DNA]</scope>
    <source>
        <strain evidence="5">CCUG 62945</strain>
    </source>
</reference>
<gene>
    <name evidence="4" type="ORF">ACFQNF_00415</name>
</gene>
<keyword evidence="2" id="KW-0472">Membrane</keyword>
<dbReference type="Proteomes" id="UP001596473">
    <property type="component" value="Unassembled WGS sequence"/>
</dbReference>
<accession>A0ABW2QS31</accession>
<keyword evidence="4" id="KW-0012">Acyltransferase</keyword>
<proteinExistence type="predicted"/>
<feature type="transmembrane region" description="Helical" evidence="2">
    <location>
        <begin position="159"/>
        <end position="180"/>
    </location>
</feature>
<keyword evidence="2" id="KW-1133">Transmembrane helix</keyword>
<dbReference type="RefSeq" id="WP_380185270.1">
    <property type="nucleotide sequence ID" value="NZ_JBHTBQ010000001.1"/>
</dbReference>
<dbReference type="EC" id="2.3.-.-" evidence="4"/>
<feature type="transmembrane region" description="Helical" evidence="2">
    <location>
        <begin position="192"/>
        <end position="211"/>
    </location>
</feature>
<feature type="transmembrane region" description="Helical" evidence="2">
    <location>
        <begin position="276"/>
        <end position="294"/>
    </location>
</feature>
<feature type="transmembrane region" description="Helical" evidence="2">
    <location>
        <begin position="339"/>
        <end position="361"/>
    </location>
</feature>
<feature type="domain" description="Acyltransferase 3" evidence="3">
    <location>
        <begin position="37"/>
        <end position="357"/>
    </location>
</feature>
<dbReference type="GO" id="GO:0016746">
    <property type="term" value="F:acyltransferase activity"/>
    <property type="evidence" value="ECO:0007669"/>
    <property type="project" value="UniProtKB-KW"/>
</dbReference>
<protein>
    <submittedName>
        <fullName evidence="4">Acyltransferase family protein</fullName>
        <ecNumber evidence="4">2.3.-.-</ecNumber>
    </submittedName>
</protein>
<evidence type="ECO:0000313" key="5">
    <source>
        <dbReference type="Proteomes" id="UP001596473"/>
    </source>
</evidence>
<dbReference type="PANTHER" id="PTHR23028:SF53">
    <property type="entry name" value="ACYL_TRANSF_3 DOMAIN-CONTAINING PROTEIN"/>
    <property type="match status" value="1"/>
</dbReference>
<evidence type="ECO:0000256" key="2">
    <source>
        <dbReference type="SAM" id="Phobius"/>
    </source>
</evidence>
<keyword evidence="5" id="KW-1185">Reference proteome</keyword>
<dbReference type="InterPro" id="IPR050879">
    <property type="entry name" value="Acyltransferase_3"/>
</dbReference>
<feature type="transmembrane region" description="Helical" evidence="2">
    <location>
        <begin position="243"/>
        <end position="264"/>
    </location>
</feature>
<comment type="caution">
    <text evidence="4">The sequence shown here is derived from an EMBL/GenBank/DDBJ whole genome shotgun (WGS) entry which is preliminary data.</text>
</comment>
<feature type="transmembrane region" description="Helical" evidence="2">
    <location>
        <begin position="41"/>
        <end position="59"/>
    </location>
</feature>
<keyword evidence="2" id="KW-0812">Transmembrane</keyword>
<name>A0ABW2QS31_9NEIS</name>
<feature type="compositionally biased region" description="Basic residues" evidence="1">
    <location>
        <begin position="9"/>
        <end position="21"/>
    </location>
</feature>
<feature type="region of interest" description="Disordered" evidence="1">
    <location>
        <begin position="1"/>
        <end position="29"/>
    </location>
</feature>
<feature type="transmembrane region" description="Helical" evidence="2">
    <location>
        <begin position="315"/>
        <end position="333"/>
    </location>
</feature>
<evidence type="ECO:0000256" key="1">
    <source>
        <dbReference type="SAM" id="MobiDB-lite"/>
    </source>
</evidence>
<dbReference type="EMBL" id="JBHTBQ010000001">
    <property type="protein sequence ID" value="MFC7418341.1"/>
    <property type="molecule type" value="Genomic_DNA"/>
</dbReference>
<evidence type="ECO:0000259" key="3">
    <source>
        <dbReference type="Pfam" id="PF01757"/>
    </source>
</evidence>
<dbReference type="PANTHER" id="PTHR23028">
    <property type="entry name" value="ACETYLTRANSFERASE"/>
    <property type="match status" value="1"/>
</dbReference>
<feature type="transmembrane region" description="Helical" evidence="2">
    <location>
        <begin position="79"/>
        <end position="99"/>
    </location>
</feature>
<evidence type="ECO:0000313" key="4">
    <source>
        <dbReference type="EMBL" id="MFC7418341.1"/>
    </source>
</evidence>
<organism evidence="4 5">
    <name type="scientific">Iodobacter arcticus</name>
    <dbReference type="NCBI Taxonomy" id="590593"/>
    <lineage>
        <taxon>Bacteria</taxon>
        <taxon>Pseudomonadati</taxon>
        <taxon>Pseudomonadota</taxon>
        <taxon>Betaproteobacteria</taxon>
        <taxon>Neisseriales</taxon>
        <taxon>Chitinibacteraceae</taxon>
        <taxon>Iodobacter</taxon>
    </lineage>
</organism>
<feature type="transmembrane region" description="Helical" evidence="2">
    <location>
        <begin position="217"/>
        <end position="236"/>
    </location>
</feature>
<dbReference type="InterPro" id="IPR002656">
    <property type="entry name" value="Acyl_transf_3_dom"/>
</dbReference>
<keyword evidence="4" id="KW-0808">Transferase</keyword>
<feature type="transmembrane region" description="Helical" evidence="2">
    <location>
        <begin position="111"/>
        <end position="129"/>
    </location>
</feature>
<sequence length="377" mass="43623">MIEQQRRVSPAKHNKNTHHKTRESMSPHSSNIAFNPKLEHIRALAALLVFFYHAFHHFYGSWQSFPSWPLLAIFTEGHIGVGLFFTLSGYLFMKIAISGNIDYRRFIFNRFLRIFPLFLLVFFLAISLGRDKFQPQDLLYLFISNIGKPATSDYFVTGAAWTISIEFTFYLIFPFLALFVRQQGLVYIGRMLLIFLVLKLCVLSLAAHPAHVLQSTLIGRLDQFLIGMGFATLALGSFFKRPYALIITTLIIISISVFRSQYAILFNESSRSFILVIWYTLEALLWGLFIYAYANTQWRLPDLIEKFLSFIGQRSYSFYLLHAMVLYLLSHYLVSDLSIPILLGKITLALLLSCLLADLSWRSIELPFLNLRQHYVH</sequence>
<dbReference type="Pfam" id="PF01757">
    <property type="entry name" value="Acyl_transf_3"/>
    <property type="match status" value="1"/>
</dbReference>